<feature type="region of interest" description="Disordered" evidence="3">
    <location>
        <begin position="314"/>
        <end position="362"/>
    </location>
</feature>
<dbReference type="Gene3D" id="3.30.1370.10">
    <property type="entry name" value="K Homology domain, type 1"/>
    <property type="match status" value="2"/>
</dbReference>
<feature type="domain" description="K Homology" evidence="4">
    <location>
        <begin position="852"/>
        <end position="919"/>
    </location>
</feature>
<feature type="compositionally biased region" description="Low complexity" evidence="3">
    <location>
        <begin position="810"/>
        <end position="826"/>
    </location>
</feature>
<evidence type="ECO:0000313" key="6">
    <source>
        <dbReference type="Proteomes" id="UP001530400"/>
    </source>
</evidence>
<gene>
    <name evidence="5" type="ORF">ACHAWO_010947</name>
</gene>
<dbReference type="Proteomes" id="UP001530400">
    <property type="component" value="Unassembled WGS sequence"/>
</dbReference>
<feature type="region of interest" description="Disordered" evidence="3">
    <location>
        <begin position="387"/>
        <end position="519"/>
    </location>
</feature>
<keyword evidence="2" id="KW-0694">RNA-binding</keyword>
<dbReference type="PROSITE" id="PS50084">
    <property type="entry name" value="KH_TYPE_1"/>
    <property type="match status" value="2"/>
</dbReference>
<sequence>MTTTNTTNNKPLPQKEYDSPSEDEDDDDTVIGTCLHCNCPPPPRSERAGSGSTFAYTPCPASDPSALSASCNTRSNEGATRVQVSCDDCRSFICDGCHWCHEFQANHEIRVCDRCDAFYCRACDEMDQCEDCSEVVCNTCSTLMSCKFCGCGLCEDCATACGRCGIVLCARDAKFAVECDTCKMSYCLVCLASGTKDPCVRCGHRPSKRVEQLVHLRLKSIYKAFKQSGASSSGGPGPPMQMGDTGSNSGGGDDKNTSGGSNNSRDTSSIYRGKYSSALRSLTENESLRNMEGSSTNFDQSMANEVAAVLQTASNSMSMVGGDDRRSRGRRVASHPPPPFSADGTMKGMPSSRVRTSTSPLWRKTREEIEAAHAAAEASAEAAAAALLAELDEEETNGPKKSKKKKKKGAKKKDSSGAAVPEEDAEKPSTAAKPADFNLDSKSAASTKKQGTKADKIPIDDESSDEEEMILEQLVGMNKSSKPPKKEREKQENKEAPPAVVAEPSPPPPPPPPVEGNPDLDKELAVLISNNDEDGLEEFLTNLKGVPGLSVLRKATKKALKKMKDDKHPELKPQRKAPGDKPTKKEKAKAAAVAVAAPQASANLNPATTAGSQHGPLLTVVSRTQSAVGATKGGAANIKSVPATARAECVMHMSPTVVGWVIGKGGQRIRDMMEESGAKIWIDQESMGDNDARVVYVSGKRANVDVAVKMVKDLISKAPVSASAAAVPVQGDAPAISVASQPVKAPPKSPSPVVSATAPVADAAPSFAAAASQATKQPASVAPTRQAPKPKKAHAPGWSNPDATNVSQQPLKPAAAAAPPVANPFPQTVANSTVESSQSMASMMNASRQHLDIVRSEINCDPQFIALLLGRDGLAAKSIQTESGASLHINQTVAPGKIGISGRAENVAKAEQLIHGVLKYRDEQVKQEQALRAAPVSNMRPDVSLNQGTDPYANDLRIRQANISAMPSIQLHNLQRHDDMQFQNQRPPQVPNAGMVDRVNLLPGYDAYQRPSSFGSSEENLLHRQSPLQRHIPHPQPPRPTSASSMVDSSMHRQQQEWGQLPQSHQQNQYSTMSQFSDNTYMGSNIYASGNNPLPHQDRRSTLPPAFDQNRGYLQNLDAPRPPQAASSRLDSLGDYMHQGNPRQQNVNGWGLSNMNGGANTGDISWNQSQIAPQAAPRGIPAFATQHSLPLDPAPSLSDNLFLNQQPASNQSAPVLQSAAKAKIDDSQFVDNMFNSLGDSGKNGDGLLDLNSLSLGGLQQGATWGSSIGGWGGLLPNDDSSTLLNNNRRGSGFEANFGNQSQR</sequence>
<feature type="compositionally biased region" description="Acidic residues" evidence="3">
    <location>
        <begin position="19"/>
        <end position="29"/>
    </location>
</feature>
<feature type="region of interest" description="Disordered" evidence="3">
    <location>
        <begin position="557"/>
        <end position="586"/>
    </location>
</feature>
<evidence type="ECO:0000256" key="2">
    <source>
        <dbReference type="PROSITE-ProRule" id="PRU00117"/>
    </source>
</evidence>
<comment type="caution">
    <text evidence="5">The sequence shown here is derived from an EMBL/GenBank/DDBJ whole genome shotgun (WGS) entry which is preliminary data.</text>
</comment>
<feature type="compositionally biased region" description="Low complexity" evidence="3">
    <location>
        <begin position="769"/>
        <end position="780"/>
    </location>
</feature>
<feature type="compositionally biased region" description="Polar residues" evidence="3">
    <location>
        <begin position="440"/>
        <end position="449"/>
    </location>
</feature>
<dbReference type="GO" id="GO:0003723">
    <property type="term" value="F:RNA binding"/>
    <property type="evidence" value="ECO:0007669"/>
    <property type="project" value="UniProtKB-UniRule"/>
</dbReference>
<feature type="domain" description="K Homology" evidence="4">
    <location>
        <begin position="645"/>
        <end position="716"/>
    </location>
</feature>
<feature type="compositionally biased region" description="Basic and acidic residues" evidence="3">
    <location>
        <begin position="562"/>
        <end position="586"/>
    </location>
</feature>
<dbReference type="CDD" id="cd00105">
    <property type="entry name" value="KH-I"/>
    <property type="match status" value="1"/>
</dbReference>
<feature type="compositionally biased region" description="Basic residues" evidence="3">
    <location>
        <begin position="400"/>
        <end position="411"/>
    </location>
</feature>
<dbReference type="InterPro" id="IPR004087">
    <property type="entry name" value="KH_dom"/>
</dbReference>
<evidence type="ECO:0000256" key="1">
    <source>
        <dbReference type="ARBA" id="ARBA00022737"/>
    </source>
</evidence>
<organism evidence="5 6">
    <name type="scientific">Cyclotella atomus</name>
    <dbReference type="NCBI Taxonomy" id="382360"/>
    <lineage>
        <taxon>Eukaryota</taxon>
        <taxon>Sar</taxon>
        <taxon>Stramenopiles</taxon>
        <taxon>Ochrophyta</taxon>
        <taxon>Bacillariophyta</taxon>
        <taxon>Coscinodiscophyceae</taxon>
        <taxon>Thalassiosirophycidae</taxon>
        <taxon>Stephanodiscales</taxon>
        <taxon>Stephanodiscaceae</taxon>
        <taxon>Cyclotella</taxon>
    </lineage>
</organism>
<proteinExistence type="predicted"/>
<feature type="compositionally biased region" description="Pro residues" evidence="3">
    <location>
        <begin position="504"/>
        <end position="515"/>
    </location>
</feature>
<dbReference type="InterPro" id="IPR004088">
    <property type="entry name" value="KH_dom_type_1"/>
</dbReference>
<keyword evidence="1" id="KW-0677">Repeat</keyword>
<feature type="compositionally biased region" description="Acidic residues" evidence="3">
    <location>
        <begin position="460"/>
        <end position="470"/>
    </location>
</feature>
<evidence type="ECO:0000313" key="5">
    <source>
        <dbReference type="EMBL" id="KAL3794096.1"/>
    </source>
</evidence>
<dbReference type="SMART" id="SM00322">
    <property type="entry name" value="KH"/>
    <property type="match status" value="2"/>
</dbReference>
<name>A0ABD3Q2D8_9STRA</name>
<feature type="compositionally biased region" description="Polar residues" evidence="3">
    <location>
        <begin position="1056"/>
        <end position="1094"/>
    </location>
</feature>
<feature type="region of interest" description="Disordered" evidence="3">
    <location>
        <begin position="769"/>
        <end position="826"/>
    </location>
</feature>
<keyword evidence="6" id="KW-1185">Reference proteome</keyword>
<protein>
    <recommendedName>
        <fullName evidence="4">K Homology domain-containing protein</fullName>
    </recommendedName>
</protein>
<evidence type="ECO:0000259" key="4">
    <source>
        <dbReference type="SMART" id="SM00322"/>
    </source>
</evidence>
<dbReference type="SUPFAM" id="SSF54791">
    <property type="entry name" value="Eukaryotic type KH-domain (KH-domain type I)"/>
    <property type="match status" value="2"/>
</dbReference>
<feature type="region of interest" description="Disordered" evidence="3">
    <location>
        <begin position="1"/>
        <end position="29"/>
    </location>
</feature>
<accession>A0ABD3Q2D8</accession>
<reference evidence="5 6" key="1">
    <citation type="submission" date="2024-10" db="EMBL/GenBank/DDBJ databases">
        <title>Updated reference genomes for cyclostephanoid diatoms.</title>
        <authorList>
            <person name="Roberts W.R."/>
            <person name="Alverson A.J."/>
        </authorList>
    </citation>
    <scope>NUCLEOTIDE SEQUENCE [LARGE SCALE GENOMIC DNA]</scope>
    <source>
        <strain evidence="5 6">AJA010-31</strain>
    </source>
</reference>
<feature type="region of interest" description="Disordered" evidence="3">
    <location>
        <begin position="228"/>
        <end position="271"/>
    </location>
</feature>
<feature type="compositionally biased region" description="Basic and acidic residues" evidence="3">
    <location>
        <begin position="484"/>
        <end position="495"/>
    </location>
</feature>
<feature type="region of interest" description="Disordered" evidence="3">
    <location>
        <begin position="1029"/>
        <end position="1128"/>
    </location>
</feature>
<evidence type="ECO:0000256" key="3">
    <source>
        <dbReference type="SAM" id="MobiDB-lite"/>
    </source>
</evidence>
<dbReference type="InterPro" id="IPR036612">
    <property type="entry name" value="KH_dom_type_1_sf"/>
</dbReference>
<dbReference type="Pfam" id="PF00013">
    <property type="entry name" value="KH_1"/>
    <property type="match status" value="2"/>
</dbReference>
<feature type="region of interest" description="Disordered" evidence="3">
    <location>
        <begin position="1282"/>
        <end position="1303"/>
    </location>
</feature>
<dbReference type="EMBL" id="JALLPJ020000371">
    <property type="protein sequence ID" value="KAL3794096.1"/>
    <property type="molecule type" value="Genomic_DNA"/>
</dbReference>
<dbReference type="PANTHER" id="PTHR10288">
    <property type="entry name" value="KH DOMAIN CONTAINING RNA BINDING PROTEIN"/>
    <property type="match status" value="1"/>
</dbReference>